<evidence type="ECO:0000313" key="3">
    <source>
        <dbReference type="EMBL" id="KTQ97745.1"/>
    </source>
</evidence>
<protein>
    <recommendedName>
        <fullName evidence="2">DUF305 domain-containing protein</fullName>
    </recommendedName>
</protein>
<dbReference type="Pfam" id="PF03713">
    <property type="entry name" value="DUF305"/>
    <property type="match status" value="1"/>
</dbReference>
<feature type="domain" description="DUF305" evidence="2">
    <location>
        <begin position="27"/>
        <end position="112"/>
    </location>
</feature>
<dbReference type="Proteomes" id="UP000078272">
    <property type="component" value="Unassembled WGS sequence"/>
</dbReference>
<evidence type="ECO:0000256" key="1">
    <source>
        <dbReference type="SAM" id="SignalP"/>
    </source>
</evidence>
<proteinExistence type="predicted"/>
<feature type="signal peptide" evidence="1">
    <location>
        <begin position="1"/>
        <end position="21"/>
    </location>
</feature>
<sequence length="118" mass="12712">MNRILIALTILPAIVGAPALAQDHSAHGGAHSPASQAYMQAMKRMDADMSSMPMSGQPGVDFARMMIPHHQSAIDMAKAYLASGENDPTIRKIAEDVVASQEREIGELRDWLKSKGAQ</sequence>
<feature type="chain" id="PRO_5008041790" description="DUF305 domain-containing protein" evidence="1">
    <location>
        <begin position="22"/>
        <end position="118"/>
    </location>
</feature>
<comment type="caution">
    <text evidence="3">The sequence shown here is derived from an EMBL/GenBank/DDBJ whole genome shotgun (WGS) entry which is preliminary data.</text>
</comment>
<dbReference type="InterPro" id="IPR012347">
    <property type="entry name" value="Ferritin-like"/>
</dbReference>
<dbReference type="PANTHER" id="PTHR36933">
    <property type="entry name" value="SLL0788 PROTEIN"/>
    <property type="match status" value="1"/>
</dbReference>
<dbReference type="AlphaFoldDB" id="A0A175RCT8"/>
<dbReference type="InterPro" id="IPR005183">
    <property type="entry name" value="DUF305_CopM-like"/>
</dbReference>
<dbReference type="Gene3D" id="1.20.1260.10">
    <property type="match status" value="1"/>
</dbReference>
<name>A0A175RCT8_9HYPH</name>
<dbReference type="PANTHER" id="PTHR36933:SF1">
    <property type="entry name" value="SLL0788 PROTEIN"/>
    <property type="match status" value="1"/>
</dbReference>
<organism evidence="3 4">
    <name type="scientific">Aureimonas ureilytica</name>
    <dbReference type="NCBI Taxonomy" id="401562"/>
    <lineage>
        <taxon>Bacteria</taxon>
        <taxon>Pseudomonadati</taxon>
        <taxon>Pseudomonadota</taxon>
        <taxon>Alphaproteobacteria</taxon>
        <taxon>Hyphomicrobiales</taxon>
        <taxon>Aurantimonadaceae</taxon>
        <taxon>Aureimonas</taxon>
    </lineage>
</organism>
<keyword evidence="1" id="KW-0732">Signal</keyword>
<dbReference type="RefSeq" id="WP_058633810.1">
    <property type="nucleotide sequence ID" value="NZ_LDPZ01000006.1"/>
</dbReference>
<evidence type="ECO:0000259" key="2">
    <source>
        <dbReference type="Pfam" id="PF03713"/>
    </source>
</evidence>
<evidence type="ECO:0000313" key="4">
    <source>
        <dbReference type="Proteomes" id="UP000078272"/>
    </source>
</evidence>
<dbReference type="STRING" id="401562.NS365_11555"/>
<dbReference type="OrthoDB" id="517560at2"/>
<accession>A0A175RCT8</accession>
<dbReference type="PATRIC" id="fig|401562.3.peg.4241"/>
<reference evidence="3 4" key="1">
    <citation type="journal article" date="2016" name="Front. Microbiol.">
        <title>Genomic Resource of Rice Seed Associated Bacteria.</title>
        <authorList>
            <person name="Midha S."/>
            <person name="Bansal K."/>
            <person name="Sharma S."/>
            <person name="Kumar N."/>
            <person name="Patil P.P."/>
            <person name="Chaudhry V."/>
            <person name="Patil P.B."/>
        </authorList>
    </citation>
    <scope>NUCLEOTIDE SEQUENCE [LARGE SCALE GENOMIC DNA]</scope>
    <source>
        <strain evidence="3 4">NS226</strain>
    </source>
</reference>
<dbReference type="EMBL" id="LDPZ01000006">
    <property type="protein sequence ID" value="KTQ97745.1"/>
    <property type="molecule type" value="Genomic_DNA"/>
</dbReference>
<gene>
    <name evidence="3" type="ORF">NS226_03605</name>
</gene>